<feature type="domain" description="GGDEF" evidence="5">
    <location>
        <begin position="318"/>
        <end position="458"/>
    </location>
</feature>
<dbReference type="GO" id="GO:0043709">
    <property type="term" value="P:cell adhesion involved in single-species biofilm formation"/>
    <property type="evidence" value="ECO:0007669"/>
    <property type="project" value="TreeGrafter"/>
</dbReference>
<organism evidence="6 7">
    <name type="scientific">Acidisphaera rubrifaciens HS-AP3</name>
    <dbReference type="NCBI Taxonomy" id="1231350"/>
    <lineage>
        <taxon>Bacteria</taxon>
        <taxon>Pseudomonadati</taxon>
        <taxon>Pseudomonadota</taxon>
        <taxon>Alphaproteobacteria</taxon>
        <taxon>Acetobacterales</taxon>
        <taxon>Acetobacteraceae</taxon>
        <taxon>Acidisphaera</taxon>
    </lineage>
</organism>
<dbReference type="RefSeq" id="WP_048860776.1">
    <property type="nucleotide sequence ID" value="NZ_BANB01000179.1"/>
</dbReference>
<dbReference type="SUPFAM" id="SSF55073">
    <property type="entry name" value="Nucleotide cyclase"/>
    <property type="match status" value="1"/>
</dbReference>
<comment type="catalytic activity">
    <reaction evidence="2">
        <text>2 GTP = 3',3'-c-di-GMP + 2 diphosphate</text>
        <dbReference type="Rhea" id="RHEA:24898"/>
        <dbReference type="ChEBI" id="CHEBI:33019"/>
        <dbReference type="ChEBI" id="CHEBI:37565"/>
        <dbReference type="ChEBI" id="CHEBI:58805"/>
        <dbReference type="EC" id="2.7.7.65"/>
    </reaction>
</comment>
<dbReference type="PROSITE" id="PS50887">
    <property type="entry name" value="GGDEF"/>
    <property type="match status" value="1"/>
</dbReference>
<dbReference type="Proteomes" id="UP000032680">
    <property type="component" value="Unassembled WGS sequence"/>
</dbReference>
<dbReference type="SMART" id="SM00448">
    <property type="entry name" value="REC"/>
    <property type="match status" value="2"/>
</dbReference>
<feature type="domain" description="Response regulatory" evidence="4">
    <location>
        <begin position="4"/>
        <end position="120"/>
    </location>
</feature>
<dbReference type="SMART" id="SM00267">
    <property type="entry name" value="GGDEF"/>
    <property type="match status" value="1"/>
</dbReference>
<dbReference type="GO" id="GO:0000160">
    <property type="term" value="P:phosphorelay signal transduction system"/>
    <property type="evidence" value="ECO:0007669"/>
    <property type="project" value="InterPro"/>
</dbReference>
<proteinExistence type="predicted"/>
<evidence type="ECO:0000313" key="6">
    <source>
        <dbReference type="EMBL" id="GAN76876.1"/>
    </source>
</evidence>
<dbReference type="GO" id="GO:0005886">
    <property type="term" value="C:plasma membrane"/>
    <property type="evidence" value="ECO:0007669"/>
    <property type="project" value="TreeGrafter"/>
</dbReference>
<dbReference type="Pfam" id="PF00990">
    <property type="entry name" value="GGDEF"/>
    <property type="match status" value="1"/>
</dbReference>
<comment type="caution">
    <text evidence="6">The sequence shown here is derived from an EMBL/GenBank/DDBJ whole genome shotgun (WGS) entry which is preliminary data.</text>
</comment>
<dbReference type="PANTHER" id="PTHR45138:SF9">
    <property type="entry name" value="DIGUANYLATE CYCLASE DGCM-RELATED"/>
    <property type="match status" value="1"/>
</dbReference>
<dbReference type="InterPro" id="IPR000160">
    <property type="entry name" value="GGDEF_dom"/>
</dbReference>
<protein>
    <recommendedName>
        <fullName evidence="1">diguanylate cyclase</fullName>
        <ecNumber evidence="1">2.7.7.65</ecNumber>
    </recommendedName>
</protein>
<dbReference type="CDD" id="cd01949">
    <property type="entry name" value="GGDEF"/>
    <property type="match status" value="1"/>
</dbReference>
<dbReference type="PROSITE" id="PS50110">
    <property type="entry name" value="RESPONSE_REGULATORY"/>
    <property type="match status" value="2"/>
</dbReference>
<name>A0A0D6P6A7_9PROT</name>
<dbReference type="GO" id="GO:0052621">
    <property type="term" value="F:diguanylate cyclase activity"/>
    <property type="evidence" value="ECO:0007669"/>
    <property type="project" value="UniProtKB-EC"/>
</dbReference>
<dbReference type="Pfam" id="PF00072">
    <property type="entry name" value="Response_reg"/>
    <property type="match status" value="2"/>
</dbReference>
<evidence type="ECO:0000256" key="2">
    <source>
        <dbReference type="ARBA" id="ARBA00034247"/>
    </source>
</evidence>
<dbReference type="AlphaFoldDB" id="A0A0D6P6A7"/>
<evidence type="ECO:0000259" key="4">
    <source>
        <dbReference type="PROSITE" id="PS50110"/>
    </source>
</evidence>
<dbReference type="GO" id="GO:1902201">
    <property type="term" value="P:negative regulation of bacterial-type flagellum-dependent cell motility"/>
    <property type="evidence" value="ECO:0007669"/>
    <property type="project" value="TreeGrafter"/>
</dbReference>
<dbReference type="FunFam" id="3.30.70.270:FF:000001">
    <property type="entry name" value="Diguanylate cyclase domain protein"/>
    <property type="match status" value="1"/>
</dbReference>
<dbReference type="InterPro" id="IPR001789">
    <property type="entry name" value="Sig_transdc_resp-reg_receiver"/>
</dbReference>
<dbReference type="EC" id="2.7.7.65" evidence="1"/>
<evidence type="ECO:0000313" key="7">
    <source>
        <dbReference type="Proteomes" id="UP000032680"/>
    </source>
</evidence>
<dbReference type="InterPro" id="IPR011006">
    <property type="entry name" value="CheY-like_superfamily"/>
</dbReference>
<dbReference type="InterPro" id="IPR050469">
    <property type="entry name" value="Diguanylate_Cyclase"/>
</dbReference>
<gene>
    <name evidence="6" type="ORF">Asru_0179_05</name>
</gene>
<evidence type="ECO:0000259" key="5">
    <source>
        <dbReference type="PROSITE" id="PS50887"/>
    </source>
</evidence>
<comment type="caution">
    <text evidence="3">Lacks conserved residue(s) required for the propagation of feature annotation.</text>
</comment>
<sequence length="474" mass="50912">MTARILIVDDVPANLRLLEAKLAAEYYQVRLADGGAAALSVARAWQPDLVLLDVMMPGMDGFTCCAKLKDDPVTQHIPVIMVTALGDPHERLRGLDVGADDFLTKPIEYETLLARTRGLVRLKRLLDEWRARSETVRALGLDTPRPAPSIAGARALVVDDWDQGAQAVEAALSRDGMMTGRARSRAEAAALTAAVPFDLIVLSLSLEQEDALALASGLRAAEATQDTPLLLIADPAQRARLLRGFDLGANDWVLRPVDDHELRARARNQVRRKLYQDRLRADLGRALQQALTDPLTGLYNRRYLVRHLEGLLATGQASDIAVLMIDIDRFKSINDRYGHATGDRVLQAVAEALRARTRVFDTLARIGGEEFVLVMPGARAAEAQAAAERLRADIETLAIDVGDGALCAVTISIGISAAITRAVAEGAGGAAAWLLEEADKCLYVAKDGGRNRVVLRGGPAPLAGTNAATAAAIN</sequence>
<dbReference type="NCBIfam" id="TIGR00254">
    <property type="entry name" value="GGDEF"/>
    <property type="match status" value="1"/>
</dbReference>
<keyword evidence="3" id="KW-0597">Phosphoprotein</keyword>
<dbReference type="Gene3D" id="3.30.70.270">
    <property type="match status" value="1"/>
</dbReference>
<reference evidence="6 7" key="1">
    <citation type="submission" date="2012-11" db="EMBL/GenBank/DDBJ databases">
        <title>Whole genome sequence of Acidisphaera rubrifaciens HS-AP3.</title>
        <authorList>
            <person name="Azuma Y."/>
            <person name="Higashiura N."/>
            <person name="Hirakawa H."/>
            <person name="Matsushita K."/>
        </authorList>
    </citation>
    <scope>NUCLEOTIDE SEQUENCE [LARGE SCALE GENOMIC DNA]</scope>
    <source>
        <strain evidence="6 7">HS-AP3</strain>
    </source>
</reference>
<dbReference type="SUPFAM" id="SSF52172">
    <property type="entry name" value="CheY-like"/>
    <property type="match status" value="2"/>
</dbReference>
<dbReference type="Gene3D" id="3.40.50.2300">
    <property type="match status" value="2"/>
</dbReference>
<evidence type="ECO:0000256" key="1">
    <source>
        <dbReference type="ARBA" id="ARBA00012528"/>
    </source>
</evidence>
<dbReference type="EMBL" id="BANB01000179">
    <property type="protein sequence ID" value="GAN76876.1"/>
    <property type="molecule type" value="Genomic_DNA"/>
</dbReference>
<keyword evidence="7" id="KW-1185">Reference proteome</keyword>
<dbReference type="InterPro" id="IPR043128">
    <property type="entry name" value="Rev_trsase/Diguanyl_cyclase"/>
</dbReference>
<dbReference type="CDD" id="cd17538">
    <property type="entry name" value="REC_D1_PleD-like"/>
    <property type="match status" value="1"/>
</dbReference>
<dbReference type="FunFam" id="3.40.50.2300:FF:000574">
    <property type="entry name" value="Response regulator PleD"/>
    <property type="match status" value="1"/>
</dbReference>
<dbReference type="OrthoDB" id="9812260at2"/>
<dbReference type="InterPro" id="IPR029787">
    <property type="entry name" value="Nucleotide_cyclase"/>
</dbReference>
<dbReference type="NCBIfam" id="NF007135">
    <property type="entry name" value="PRK09581.1"/>
    <property type="match status" value="1"/>
</dbReference>
<evidence type="ECO:0000256" key="3">
    <source>
        <dbReference type="PROSITE-ProRule" id="PRU00169"/>
    </source>
</evidence>
<feature type="modified residue" description="4-aspartylphosphate" evidence="3">
    <location>
        <position position="53"/>
    </location>
</feature>
<accession>A0A0D6P6A7</accession>
<dbReference type="PANTHER" id="PTHR45138">
    <property type="entry name" value="REGULATORY COMPONENTS OF SENSORY TRANSDUCTION SYSTEM"/>
    <property type="match status" value="1"/>
</dbReference>
<feature type="domain" description="Response regulatory" evidence="4">
    <location>
        <begin position="154"/>
        <end position="270"/>
    </location>
</feature>